<dbReference type="RefSeq" id="WP_004097346.1">
    <property type="nucleotide sequence ID" value="NZ_AFGF01000157.1"/>
</dbReference>
<dbReference type="Proteomes" id="UP000003240">
    <property type="component" value="Unassembled WGS sequence"/>
</dbReference>
<dbReference type="STRING" id="1009370.ALO_15707"/>
<protein>
    <submittedName>
        <fullName evidence="2">Uncharacterized protein</fullName>
    </submittedName>
</protein>
<name>F7NM15_9FIRM</name>
<sequence length="779" mass="83520">MRKFLLNDVTVLLVVSVIAGSLLAGAISYGANAYFAKTISDLVGDYGEFDLLIQVREEAVEDATAHIQAVIQDYFPGARLKQSVTIPTTGKTPIFIALPEEFKTQKVYENIDATFAGIPGGAGVSIMTEPRLAIRGVPEGAKPMLTEYINQLEGVRFSFRDGASIGVILKTIDKLTPVTQAVNDYLKRYQIMEISFPVGNEAANPVRTGDLIAAELISRQQLKLVQNVSVNTNQDDMAALVSTMLELKRFLSNYASAITLTPTDGAKFRRGDVILFQGQDNAAPAAGAEPDRTNVLIEVTTLRADGKAEGRITQGDAQFLTNLTGYRLDQEKNLIGQAVAEAAYRNPRQDLAKALTELVSLAEKIPGMVQDAKTLSRIGQNALNQYGGALNALERTLAGVESAGTAIQAATGGLAGIDTARLETQLDNSSKAVGNLINTLQVLQLLQGNATNSINDLTTVQNNLTTLRGQVAALGTIARDAQKAKAAIDSIIQGGQNTLSTLRSFNAAEARSSLADANQKLDQLAALNVALISSQLQYLAAAAPQMKDEEIYRSIRLLDNFIAGQVIPGAKIQLLTTGDVTADSIMPVVQEQVGHSDFSLYSTAMGVIEPNPRGELYAILLEVKAILAGMTAIIVTILLLGLDHSAIMTFMRRQRLARQADAAGWRRFVRRFRLGLFARDKVYGMAVGAILLTGIFALAGGGIPYLPWIGVPVVGAVLGYVVSRYAERISPVSGDEVLAGEALGLSAEQIIREIVIPSGRPGLMEKLNHRKMKLRGGHR</sequence>
<dbReference type="AlphaFoldDB" id="F7NM15"/>
<organism evidence="2 3">
    <name type="scientific">Acetonema longum DSM 6540</name>
    <dbReference type="NCBI Taxonomy" id="1009370"/>
    <lineage>
        <taxon>Bacteria</taxon>
        <taxon>Bacillati</taxon>
        <taxon>Bacillota</taxon>
        <taxon>Negativicutes</taxon>
        <taxon>Acetonemataceae</taxon>
        <taxon>Acetonema</taxon>
    </lineage>
</organism>
<feature type="transmembrane region" description="Helical" evidence="1">
    <location>
        <begin position="705"/>
        <end position="723"/>
    </location>
</feature>
<accession>F7NM15</accession>
<feature type="transmembrane region" description="Helical" evidence="1">
    <location>
        <begin position="616"/>
        <end position="642"/>
    </location>
</feature>
<keyword evidence="1" id="KW-1133">Transmembrane helix</keyword>
<dbReference type="EMBL" id="AFGF01000157">
    <property type="protein sequence ID" value="EGO62941.1"/>
    <property type="molecule type" value="Genomic_DNA"/>
</dbReference>
<evidence type="ECO:0000256" key="1">
    <source>
        <dbReference type="SAM" id="Phobius"/>
    </source>
</evidence>
<keyword evidence="3" id="KW-1185">Reference proteome</keyword>
<evidence type="ECO:0000313" key="2">
    <source>
        <dbReference type="EMBL" id="EGO62941.1"/>
    </source>
</evidence>
<reference evidence="2 3" key="1">
    <citation type="journal article" date="2011" name="EMBO J.">
        <title>Structural diversity of bacterial flagellar motors.</title>
        <authorList>
            <person name="Chen S."/>
            <person name="Beeby M."/>
            <person name="Murphy G.E."/>
            <person name="Leadbetter J.R."/>
            <person name="Hendrixson D.R."/>
            <person name="Briegel A."/>
            <person name="Li Z."/>
            <person name="Shi J."/>
            <person name="Tocheva E.I."/>
            <person name="Muller A."/>
            <person name="Dobro M.J."/>
            <person name="Jensen G.J."/>
        </authorList>
    </citation>
    <scope>NUCLEOTIDE SEQUENCE [LARGE SCALE GENOMIC DNA]</scope>
    <source>
        <strain evidence="2 3">DSM 6540</strain>
    </source>
</reference>
<comment type="caution">
    <text evidence="2">The sequence shown here is derived from an EMBL/GenBank/DDBJ whole genome shotgun (WGS) entry which is preliminary data.</text>
</comment>
<evidence type="ECO:0000313" key="3">
    <source>
        <dbReference type="Proteomes" id="UP000003240"/>
    </source>
</evidence>
<dbReference type="eggNOG" id="COG1511">
    <property type="taxonomic scope" value="Bacteria"/>
</dbReference>
<gene>
    <name evidence="2" type="ORF">ALO_15707</name>
</gene>
<feature type="transmembrane region" description="Helical" evidence="1">
    <location>
        <begin position="682"/>
        <end position="699"/>
    </location>
</feature>
<keyword evidence="1" id="KW-0472">Membrane</keyword>
<proteinExistence type="predicted"/>
<keyword evidence="1" id="KW-0812">Transmembrane</keyword>